<reference evidence="2 3" key="1">
    <citation type="submission" date="2018-12" db="EMBL/GenBank/DDBJ databases">
        <authorList>
            <consortium name="Pathogen Informatics"/>
        </authorList>
    </citation>
    <scope>NUCLEOTIDE SEQUENCE [LARGE SCALE GENOMIC DNA]</scope>
    <source>
        <strain evidence="2 3">NCTC10485</strain>
    </source>
</reference>
<dbReference type="EMBL" id="LR134355">
    <property type="protein sequence ID" value="VEG50387.1"/>
    <property type="molecule type" value="Genomic_DNA"/>
</dbReference>
<keyword evidence="3" id="KW-1185">Reference proteome</keyword>
<protein>
    <submittedName>
        <fullName evidence="2">PAS domain S-box/diguanylate cyclase (GGDEF) domain-containing protein</fullName>
    </submittedName>
</protein>
<feature type="compositionally biased region" description="Acidic residues" evidence="1">
    <location>
        <begin position="18"/>
        <end position="32"/>
    </location>
</feature>
<feature type="compositionally biased region" description="Basic and acidic residues" evidence="1">
    <location>
        <begin position="97"/>
        <end position="109"/>
    </location>
</feature>
<organism evidence="2 3">
    <name type="scientific">Mycolicibacterium chitae</name>
    <name type="common">Mycobacterium chitae</name>
    <dbReference type="NCBI Taxonomy" id="1792"/>
    <lineage>
        <taxon>Bacteria</taxon>
        <taxon>Bacillati</taxon>
        <taxon>Actinomycetota</taxon>
        <taxon>Actinomycetes</taxon>
        <taxon>Mycobacteriales</taxon>
        <taxon>Mycobacteriaceae</taxon>
        <taxon>Mycolicibacterium</taxon>
    </lineage>
</organism>
<dbReference type="AlphaFoldDB" id="A0A448IDK5"/>
<sequence>MAGLPYGHSARVQPNNDDAPDENMLEQSESLDSDLVRNDDGDEVADPPEKWIPADDHRTLDQRIAEEEPDVAPGDIDPGDASARRGPVTTVSDDELDRMTPERHGRDAGQVDGTPEDGDSYYTIVE</sequence>
<proteinExistence type="predicted"/>
<dbReference type="Proteomes" id="UP000282551">
    <property type="component" value="Chromosome"/>
</dbReference>
<gene>
    <name evidence="2" type="ORF">NCTC10485_04705</name>
</gene>
<accession>A0A448IDK5</accession>
<evidence type="ECO:0000256" key="1">
    <source>
        <dbReference type="SAM" id="MobiDB-lite"/>
    </source>
</evidence>
<name>A0A448IDK5_MYCCI</name>
<evidence type="ECO:0000313" key="3">
    <source>
        <dbReference type="Proteomes" id="UP000282551"/>
    </source>
</evidence>
<feature type="compositionally biased region" description="Basic and acidic residues" evidence="1">
    <location>
        <begin position="47"/>
        <end position="66"/>
    </location>
</feature>
<feature type="region of interest" description="Disordered" evidence="1">
    <location>
        <begin position="1"/>
        <end position="126"/>
    </location>
</feature>
<evidence type="ECO:0000313" key="2">
    <source>
        <dbReference type="EMBL" id="VEG50387.1"/>
    </source>
</evidence>